<evidence type="ECO:0000313" key="2">
    <source>
        <dbReference type="Proteomes" id="UP000076967"/>
    </source>
</evidence>
<name>A0A168HLT1_9BACL</name>
<proteinExistence type="predicted"/>
<keyword evidence="2" id="KW-1185">Reference proteome</keyword>
<dbReference type="Proteomes" id="UP000076967">
    <property type="component" value="Unassembled WGS sequence"/>
</dbReference>
<comment type="caution">
    <text evidence="1">The sequence shown here is derived from an EMBL/GenBank/DDBJ whole genome shotgun (WGS) entry which is preliminary data.</text>
</comment>
<organism evidence="1 2">
    <name type="scientific">Paenibacillus glacialis</name>
    <dbReference type="NCBI Taxonomy" id="494026"/>
    <lineage>
        <taxon>Bacteria</taxon>
        <taxon>Bacillati</taxon>
        <taxon>Bacillota</taxon>
        <taxon>Bacilli</taxon>
        <taxon>Bacillales</taxon>
        <taxon>Paenibacillaceae</taxon>
        <taxon>Paenibacillus</taxon>
    </lineage>
</organism>
<reference evidence="1 2" key="1">
    <citation type="submission" date="2016-03" db="EMBL/GenBank/DDBJ databases">
        <title>Draft genome sequence of Paenibacillus glacialis DSM 22343.</title>
        <authorList>
            <person name="Shin S.-K."/>
            <person name="Yi H."/>
        </authorList>
    </citation>
    <scope>NUCLEOTIDE SEQUENCE [LARGE SCALE GENOMIC DNA]</scope>
    <source>
        <strain evidence="1 2">DSM 22343</strain>
    </source>
</reference>
<sequence length="153" mass="18146">MYAVVANVVKDNQLRVGAKVYILFCHGMAENPKVYGMARDGKRIEKYMPYKRLIKFRVQWLPEHIRDRVIWKYEDKGVAEQVAKTLELMWTNVRLFDEQGNQIREGVSASEAFNIARKIKFIDKTYRFKKDSKFKIIIKTINKKINNNDEENI</sequence>
<accession>A0A168HLT1</accession>
<evidence type="ECO:0000313" key="1">
    <source>
        <dbReference type="EMBL" id="OAB38316.1"/>
    </source>
</evidence>
<dbReference type="EMBL" id="LVJH01000048">
    <property type="protein sequence ID" value="OAB38316.1"/>
    <property type="molecule type" value="Genomic_DNA"/>
</dbReference>
<dbReference type="AlphaFoldDB" id="A0A168HLT1"/>
<protein>
    <submittedName>
        <fullName evidence="1">Uncharacterized protein</fullName>
    </submittedName>
</protein>
<dbReference type="RefSeq" id="WP_068536120.1">
    <property type="nucleotide sequence ID" value="NZ_LVJH01000048.1"/>
</dbReference>
<gene>
    <name evidence="1" type="ORF">PGLA_19635</name>
</gene>
<dbReference type="OrthoDB" id="2643908at2"/>